<keyword evidence="9" id="KW-1185">Reference proteome</keyword>
<evidence type="ECO:0000313" key="8">
    <source>
        <dbReference type="EMBL" id="PYI64892.1"/>
    </source>
</evidence>
<dbReference type="OrthoDB" id="9255971at2"/>
<reference evidence="8 9" key="1">
    <citation type="submission" date="2018-05" db="EMBL/GenBank/DDBJ databases">
        <title>Genetic diversity of glacier-inhabiting Cryobacterium bacteria in China and description of Cryobacterium mengkeensis sp. nov. and Arthrobacter glacialis sp. nov.</title>
        <authorList>
            <person name="Liu Q."/>
            <person name="Xin Y.-H."/>
        </authorList>
    </citation>
    <scope>NUCLEOTIDE SEQUENCE [LARGE SCALE GENOMIC DNA]</scope>
    <source>
        <strain evidence="8 9">LI2</strain>
    </source>
</reference>
<dbReference type="PROSITE" id="PS51012">
    <property type="entry name" value="ABC_TM2"/>
    <property type="match status" value="1"/>
</dbReference>
<dbReference type="GO" id="GO:0140359">
    <property type="term" value="F:ABC-type transporter activity"/>
    <property type="evidence" value="ECO:0007669"/>
    <property type="project" value="InterPro"/>
</dbReference>
<feature type="transmembrane region" description="Helical" evidence="6">
    <location>
        <begin position="21"/>
        <end position="38"/>
    </location>
</feature>
<evidence type="ECO:0000259" key="7">
    <source>
        <dbReference type="PROSITE" id="PS51012"/>
    </source>
</evidence>
<dbReference type="InterPro" id="IPR000412">
    <property type="entry name" value="ABC_2_transport"/>
</dbReference>
<comment type="caution">
    <text evidence="8">The sequence shown here is derived from an EMBL/GenBank/DDBJ whole genome shotgun (WGS) entry which is preliminary data.</text>
</comment>
<evidence type="ECO:0000256" key="1">
    <source>
        <dbReference type="ARBA" id="ARBA00004141"/>
    </source>
</evidence>
<organism evidence="8 9">
    <name type="scientific">Arthrobacter livingstonensis</name>
    <dbReference type="NCBI Taxonomy" id="670078"/>
    <lineage>
        <taxon>Bacteria</taxon>
        <taxon>Bacillati</taxon>
        <taxon>Actinomycetota</taxon>
        <taxon>Actinomycetes</taxon>
        <taxon>Micrococcales</taxon>
        <taxon>Micrococcaceae</taxon>
        <taxon>Arthrobacter</taxon>
    </lineage>
</organism>
<name>A0A2V5L335_9MICC</name>
<comment type="similarity">
    <text evidence="6">Belongs to the ABC-2 integral membrane protein family.</text>
</comment>
<evidence type="ECO:0000256" key="5">
    <source>
        <dbReference type="ARBA" id="ARBA00023251"/>
    </source>
</evidence>
<evidence type="ECO:0000313" key="9">
    <source>
        <dbReference type="Proteomes" id="UP000247832"/>
    </source>
</evidence>
<dbReference type="PANTHER" id="PTHR43229:SF2">
    <property type="entry name" value="NODULATION PROTEIN J"/>
    <property type="match status" value="1"/>
</dbReference>
<feature type="transmembrane region" description="Helical" evidence="6">
    <location>
        <begin position="58"/>
        <end position="83"/>
    </location>
</feature>
<keyword evidence="4 6" id="KW-0472">Membrane</keyword>
<feature type="transmembrane region" description="Helical" evidence="6">
    <location>
        <begin position="104"/>
        <end position="130"/>
    </location>
</feature>
<feature type="domain" description="ABC transmembrane type-2" evidence="7">
    <location>
        <begin position="23"/>
        <end position="254"/>
    </location>
</feature>
<dbReference type="InterPro" id="IPR013525">
    <property type="entry name" value="ABC2_TM"/>
</dbReference>
<keyword evidence="2 6" id="KW-0812">Transmembrane</keyword>
<proteinExistence type="inferred from homology"/>
<evidence type="ECO:0000256" key="3">
    <source>
        <dbReference type="ARBA" id="ARBA00022989"/>
    </source>
</evidence>
<dbReference type="PANTHER" id="PTHR43229">
    <property type="entry name" value="NODULATION PROTEIN J"/>
    <property type="match status" value="1"/>
</dbReference>
<keyword evidence="6" id="KW-0813">Transport</keyword>
<feature type="transmembrane region" description="Helical" evidence="6">
    <location>
        <begin position="229"/>
        <end position="248"/>
    </location>
</feature>
<dbReference type="AlphaFoldDB" id="A0A2V5L335"/>
<keyword evidence="6" id="KW-1003">Cell membrane</keyword>
<dbReference type="GO" id="GO:0046677">
    <property type="term" value="P:response to antibiotic"/>
    <property type="evidence" value="ECO:0007669"/>
    <property type="project" value="UniProtKB-KW"/>
</dbReference>
<dbReference type="Proteomes" id="UP000247832">
    <property type="component" value="Unassembled WGS sequence"/>
</dbReference>
<sequence>MTAASHTAFLTARALRAFLRVPAYLVMNLIQPIIWLLLFGQLFKSVVTIPGFSGGANYLTFLTPGIVMMMALFGSAWAGTSYIQDMDRGVMDRFLSSPTSRGALIVATMLYQAVLTVIQTLVVLGVAWLAGARFDGGWPGVAVLLLSAVLLTFIFAAFSNAMALLARAQTALIAISQVISFPLMFLSSAIMDTGLSPAWVRQVARFNPFEWAVAAGRGALQAAPDWASVWSHLGLLAALAVVMTWLATRVFRIYQRSA</sequence>
<gene>
    <name evidence="8" type="ORF">CVV68_20570</name>
</gene>
<keyword evidence="5" id="KW-0046">Antibiotic resistance</keyword>
<evidence type="ECO:0000256" key="4">
    <source>
        <dbReference type="ARBA" id="ARBA00023136"/>
    </source>
</evidence>
<comment type="subcellular location">
    <subcellularLocation>
        <location evidence="6">Cell membrane</location>
        <topology evidence="6">Multi-pass membrane protein</topology>
    </subcellularLocation>
    <subcellularLocation>
        <location evidence="1">Membrane</location>
        <topology evidence="1">Multi-pass membrane protein</topology>
    </subcellularLocation>
</comment>
<evidence type="ECO:0000256" key="6">
    <source>
        <dbReference type="RuleBase" id="RU361157"/>
    </source>
</evidence>
<evidence type="ECO:0000256" key="2">
    <source>
        <dbReference type="ARBA" id="ARBA00022692"/>
    </source>
</evidence>
<dbReference type="Pfam" id="PF01061">
    <property type="entry name" value="ABC2_membrane"/>
    <property type="match status" value="1"/>
</dbReference>
<dbReference type="GO" id="GO:0043190">
    <property type="term" value="C:ATP-binding cassette (ABC) transporter complex"/>
    <property type="evidence" value="ECO:0007669"/>
    <property type="project" value="InterPro"/>
</dbReference>
<dbReference type="EMBL" id="QJVD01000036">
    <property type="protein sequence ID" value="PYI64892.1"/>
    <property type="molecule type" value="Genomic_DNA"/>
</dbReference>
<feature type="transmembrane region" description="Helical" evidence="6">
    <location>
        <begin position="136"/>
        <end position="158"/>
    </location>
</feature>
<accession>A0A2V5L335</accession>
<dbReference type="PIRSF" id="PIRSF006648">
    <property type="entry name" value="DrrB"/>
    <property type="match status" value="1"/>
</dbReference>
<keyword evidence="3 6" id="KW-1133">Transmembrane helix</keyword>
<dbReference type="InterPro" id="IPR047817">
    <property type="entry name" value="ABC2_TM_bact-type"/>
</dbReference>
<feature type="transmembrane region" description="Helical" evidence="6">
    <location>
        <begin position="170"/>
        <end position="191"/>
    </location>
</feature>
<dbReference type="InterPro" id="IPR051784">
    <property type="entry name" value="Nod_factor_ABC_transporter"/>
</dbReference>
<protein>
    <recommendedName>
        <fullName evidence="6">Transport permease protein</fullName>
    </recommendedName>
</protein>